<dbReference type="PROSITE" id="PS50931">
    <property type="entry name" value="HTH_LYSR"/>
    <property type="match status" value="1"/>
</dbReference>
<dbReference type="PANTHER" id="PTHR30537:SF66">
    <property type="entry name" value="IRON-REGULATED VIRULENCE REGULATORY PROTEIN IRGB"/>
    <property type="match status" value="1"/>
</dbReference>
<dbReference type="PANTHER" id="PTHR30537">
    <property type="entry name" value="HTH-TYPE TRANSCRIPTIONAL REGULATOR"/>
    <property type="match status" value="1"/>
</dbReference>
<dbReference type="SUPFAM" id="SSF46785">
    <property type="entry name" value="Winged helix' DNA-binding domain"/>
    <property type="match status" value="1"/>
</dbReference>
<dbReference type="InterPro" id="IPR005119">
    <property type="entry name" value="LysR_subst-bd"/>
</dbReference>
<evidence type="ECO:0000313" key="6">
    <source>
        <dbReference type="Proteomes" id="UP000009144"/>
    </source>
</evidence>
<dbReference type="Proteomes" id="UP000009144">
    <property type="component" value="Chromosome"/>
</dbReference>
<dbReference type="InterPro" id="IPR036390">
    <property type="entry name" value="WH_DNA-bd_sf"/>
</dbReference>
<reference evidence="5 6" key="1">
    <citation type="journal article" date="2012" name="J. Bacteriol.">
        <title>Complete genome sequences of Methylophaga sp. strain JAM1 and Methylophaga sp. strain JAM7.</title>
        <authorList>
            <person name="Villeneuve C."/>
            <person name="Martineau C."/>
            <person name="Mauffrey F."/>
            <person name="Villemur R."/>
        </authorList>
    </citation>
    <scope>NUCLEOTIDE SEQUENCE [LARGE SCALE GENOMIC DNA]</scope>
    <source>
        <strain evidence="5 6">JAM1</strain>
    </source>
</reference>
<keyword evidence="2" id="KW-0805">Transcription regulation</keyword>
<accession>I1XF37</accession>
<dbReference type="RefSeq" id="WP_014705382.1">
    <property type="nucleotide sequence ID" value="NC_017857.3"/>
</dbReference>
<dbReference type="EMBL" id="CP003390">
    <property type="protein sequence ID" value="AFI83006.1"/>
    <property type="molecule type" value="Genomic_DNA"/>
</dbReference>
<dbReference type="KEGG" id="mej:Q7A_147"/>
<evidence type="ECO:0000313" key="5">
    <source>
        <dbReference type="EMBL" id="AFI83006.1"/>
    </source>
</evidence>
<evidence type="ECO:0000256" key="4">
    <source>
        <dbReference type="ARBA" id="ARBA00023163"/>
    </source>
</evidence>
<dbReference type="Pfam" id="PF03466">
    <property type="entry name" value="LysR_substrate"/>
    <property type="match status" value="1"/>
</dbReference>
<dbReference type="SUPFAM" id="SSF53850">
    <property type="entry name" value="Periplasmic binding protein-like II"/>
    <property type="match status" value="1"/>
</dbReference>
<sequence>MNDRAVLPDMRAVTAFVEIIRSGSLTFTAEQLDIPKSTLSRRISQLEQRVGQQLLRRESNRLIPTQAGQIFAEYCQQFIDLAQQSLLALDALQLEVSGTLNFTFHNAFSCRWLSEKVEMLMTQHPKLHLKMRTGFNLPQATIGESVILWLGPVTENGLRHECLGQLSQGIYASPEYLQQAEEIHHPRQLCEHKWIDTLEHSTQNIQLKHPDEKPFQLPPQQSQISADQFVMQADAIARGKGLGLYPNWLAELGISQQNVKLQRCLQDWQAPSLPIWLMYPYGNLSRRTRVFIDHLKKDLPAAWNC</sequence>
<evidence type="ECO:0000256" key="1">
    <source>
        <dbReference type="ARBA" id="ARBA00009437"/>
    </source>
</evidence>
<keyword evidence="4" id="KW-0804">Transcription</keyword>
<dbReference type="GO" id="GO:0043565">
    <property type="term" value="F:sequence-specific DNA binding"/>
    <property type="evidence" value="ECO:0007669"/>
    <property type="project" value="TreeGrafter"/>
</dbReference>
<dbReference type="Gene3D" id="1.10.10.10">
    <property type="entry name" value="Winged helix-like DNA-binding domain superfamily/Winged helix DNA-binding domain"/>
    <property type="match status" value="1"/>
</dbReference>
<evidence type="ECO:0000256" key="2">
    <source>
        <dbReference type="ARBA" id="ARBA00023015"/>
    </source>
</evidence>
<dbReference type="Gene3D" id="3.40.190.290">
    <property type="match status" value="1"/>
</dbReference>
<keyword evidence="3" id="KW-0238">DNA-binding</keyword>
<organism evidence="5 6">
    <name type="scientific">Methylophaga nitratireducenticrescens</name>
    <dbReference type="NCBI Taxonomy" id="754476"/>
    <lineage>
        <taxon>Bacteria</taxon>
        <taxon>Pseudomonadati</taxon>
        <taxon>Pseudomonadota</taxon>
        <taxon>Gammaproteobacteria</taxon>
        <taxon>Thiotrichales</taxon>
        <taxon>Piscirickettsiaceae</taxon>
        <taxon>Methylophaga</taxon>
    </lineage>
</organism>
<keyword evidence="6" id="KW-1185">Reference proteome</keyword>
<reference evidence="5 6" key="2">
    <citation type="journal article" date="2013" name="Int. J. Syst. Evol. Microbiol.">
        <title>Methylophaga nitratireducenticrescens sp. nov. and Methylophaga frappieri sp. nov., isolated from the biofilm of the methanol-fed denitrification system treating the seawater at the Montreal Biodome.</title>
        <authorList>
            <person name="Villeneuve C."/>
            <person name="Martineau C."/>
            <person name="Mauffrey F."/>
            <person name="Villemur R."/>
        </authorList>
    </citation>
    <scope>NUCLEOTIDE SEQUENCE [LARGE SCALE GENOMIC DNA]</scope>
    <source>
        <strain evidence="5 6">JAM1</strain>
    </source>
</reference>
<dbReference type="GO" id="GO:0006351">
    <property type="term" value="P:DNA-templated transcription"/>
    <property type="evidence" value="ECO:0007669"/>
    <property type="project" value="TreeGrafter"/>
</dbReference>
<evidence type="ECO:0000256" key="3">
    <source>
        <dbReference type="ARBA" id="ARBA00023125"/>
    </source>
</evidence>
<protein>
    <submittedName>
        <fullName evidence="5">Transcriptional regulator</fullName>
    </submittedName>
</protein>
<dbReference type="Pfam" id="PF00126">
    <property type="entry name" value="HTH_1"/>
    <property type="match status" value="1"/>
</dbReference>
<dbReference type="InterPro" id="IPR058163">
    <property type="entry name" value="LysR-type_TF_proteobact-type"/>
</dbReference>
<dbReference type="eggNOG" id="COG0583">
    <property type="taxonomic scope" value="Bacteria"/>
</dbReference>
<dbReference type="OrthoDB" id="9771171at2"/>
<dbReference type="PATRIC" id="fig|754476.3.peg.146"/>
<comment type="similarity">
    <text evidence="1">Belongs to the LysR transcriptional regulatory family.</text>
</comment>
<gene>
    <name evidence="5" type="ordered locus">Q7A_147</name>
</gene>
<dbReference type="AlphaFoldDB" id="I1XF37"/>
<dbReference type="InterPro" id="IPR036388">
    <property type="entry name" value="WH-like_DNA-bd_sf"/>
</dbReference>
<dbReference type="GO" id="GO:0003700">
    <property type="term" value="F:DNA-binding transcription factor activity"/>
    <property type="evidence" value="ECO:0007669"/>
    <property type="project" value="InterPro"/>
</dbReference>
<dbReference type="InterPro" id="IPR000847">
    <property type="entry name" value="LysR_HTH_N"/>
</dbReference>
<name>I1XF37_METNJ</name>
<dbReference type="STRING" id="754476.Q7A_147"/>
<proteinExistence type="inferred from homology"/>
<dbReference type="HOGENOM" id="CLU_039613_16_2_6"/>